<keyword evidence="2 5" id="KW-0119">Carbohydrate metabolism</keyword>
<dbReference type="InterPro" id="IPR011330">
    <property type="entry name" value="Glyco_hydro/deAcase_b/a-brl"/>
</dbReference>
<dbReference type="PANTHER" id="PTHR41695:SF1">
    <property type="entry name" value="1,4-ALPHA-GLUCAN BRANCHING ENZYME TK1436"/>
    <property type="match status" value="1"/>
</dbReference>
<evidence type="ECO:0000313" key="8">
    <source>
        <dbReference type="EMBL" id="MBI1757332.1"/>
    </source>
</evidence>
<dbReference type="PANTHER" id="PTHR41695">
    <property type="entry name" value="1,4-ALPHA-GLUCAN BRANCHING ENZYME RV3031-RELATED"/>
    <property type="match status" value="1"/>
</dbReference>
<dbReference type="AlphaFoldDB" id="A0A931PV75"/>
<dbReference type="GO" id="GO:0030979">
    <property type="term" value="P:alpha-glucan biosynthetic process"/>
    <property type="evidence" value="ECO:0007669"/>
    <property type="project" value="InterPro"/>
</dbReference>
<evidence type="ECO:0000256" key="3">
    <source>
        <dbReference type="PIRSR" id="PIRSR640042-1"/>
    </source>
</evidence>
<feature type="binding site" evidence="4">
    <location>
        <position position="489"/>
    </location>
    <ligand>
        <name>substrate</name>
    </ligand>
</feature>
<feature type="active site" description="Nucleophile" evidence="3">
    <location>
        <position position="190"/>
    </location>
</feature>
<name>A0A931PV75_FIMGI</name>
<sequence length="570" mass="64892">MPVGRFLLCLHSHMPYVLAHGKSPHGTDWINESAAECYLPLLNALSRLESEGIRPRWTVNVTPILAEQLADPSFRDGFEEYCQAKIDAALFDQRQFEREGELWMQGLAATWQRVYTAALVQFKHQWGRNLVEAFAYFQDQGLIEIVTSCATHGYLPLLGTDESCSAQVRLGVETHRRLFGCSPRGIWLPECAYRPAYAWKSPVGEGEAPWPRKGVEEILAENGIEYFFVDSHMIRGGEPLGTYAAKFPQLAELFARSKKFFNPPPEARSEYEHYALPNGIACLARDPQTTVKVWSGDTGYPGDEHYLEFHKQLYPGRLRYWRISREKRDLGKKAPYDPFGAFERIADHARDFVDTLKATLGNYRGAADREGTLVAMYDTELFGHWWWEGPEFLVEVARALHHEPDIECVSGSDLLDQEPPRATITLPEGSWGEGGYHYIWLNDQTVWTWEKLYPAERRLRRLVGEITEGRAAEVLRQAARELLLAEGSDWQFLISTVAARDYAEVRFQDHIDRFERLADLAESVNAGAVLTGEEDTFIRECEEKDAPFASLDLSLWARQGEPARTGAKPK</sequence>
<feature type="binding site" evidence="4">
    <location>
        <position position="285"/>
    </location>
    <ligand>
        <name>substrate</name>
    </ligand>
</feature>
<dbReference type="Gene3D" id="1.20.1430.10">
    <property type="entry name" value="Families 57/38 glycoside transferase, middle domain"/>
    <property type="match status" value="1"/>
</dbReference>
<comment type="similarity">
    <text evidence="1 5">Belongs to the glycosyl hydrolase 57 family.</text>
</comment>
<dbReference type="Proteomes" id="UP000727962">
    <property type="component" value="Unassembled WGS sequence"/>
</dbReference>
<gene>
    <name evidence="8" type="ORF">HYR64_09530</name>
</gene>
<evidence type="ECO:0000256" key="2">
    <source>
        <dbReference type="ARBA" id="ARBA00023277"/>
    </source>
</evidence>
<dbReference type="InterPro" id="IPR015293">
    <property type="entry name" value="BE_C"/>
</dbReference>
<dbReference type="Pfam" id="PF03065">
    <property type="entry name" value="Glyco_hydro_57"/>
    <property type="match status" value="1"/>
</dbReference>
<evidence type="ECO:0000256" key="4">
    <source>
        <dbReference type="PIRSR" id="PIRSR640042-2"/>
    </source>
</evidence>
<dbReference type="InterPro" id="IPR004300">
    <property type="entry name" value="Glyco_hydro_57_N"/>
</dbReference>
<evidence type="ECO:0000256" key="5">
    <source>
        <dbReference type="RuleBase" id="RU361196"/>
    </source>
</evidence>
<dbReference type="GO" id="GO:0005576">
    <property type="term" value="C:extracellular region"/>
    <property type="evidence" value="ECO:0007669"/>
    <property type="project" value="TreeGrafter"/>
</dbReference>
<evidence type="ECO:0000259" key="6">
    <source>
        <dbReference type="Pfam" id="PF03065"/>
    </source>
</evidence>
<feature type="active site" description="Proton donor" evidence="3">
    <location>
        <position position="378"/>
    </location>
</feature>
<comment type="caution">
    <text evidence="8">The sequence shown here is derived from an EMBL/GenBank/DDBJ whole genome shotgun (WGS) entry which is preliminary data.</text>
</comment>
<dbReference type="EMBL" id="JACOSL010000059">
    <property type="protein sequence ID" value="MBI1757332.1"/>
    <property type="molecule type" value="Genomic_DNA"/>
</dbReference>
<proteinExistence type="inferred from homology"/>
<evidence type="ECO:0000259" key="7">
    <source>
        <dbReference type="Pfam" id="PF09210"/>
    </source>
</evidence>
<feature type="binding site" evidence="4">
    <location>
        <position position="431"/>
    </location>
    <ligand>
        <name>substrate</name>
    </ligand>
</feature>
<accession>A0A931PV75</accession>
<evidence type="ECO:0000313" key="9">
    <source>
        <dbReference type="Proteomes" id="UP000727962"/>
    </source>
</evidence>
<dbReference type="GO" id="GO:0003844">
    <property type="term" value="F:1,4-alpha-glucan branching enzyme activity"/>
    <property type="evidence" value="ECO:0007669"/>
    <property type="project" value="InterPro"/>
</dbReference>
<feature type="domain" description="1,4-alpha-glucan branching enzyme C-terminal" evidence="7">
    <location>
        <begin position="452"/>
        <end position="556"/>
    </location>
</feature>
<organism evidence="8 9">
    <name type="scientific">Fimbriimonas ginsengisoli</name>
    <dbReference type="NCBI Taxonomy" id="1005039"/>
    <lineage>
        <taxon>Bacteria</taxon>
        <taxon>Bacillati</taxon>
        <taxon>Armatimonadota</taxon>
        <taxon>Fimbriimonadia</taxon>
        <taxon>Fimbriimonadales</taxon>
        <taxon>Fimbriimonadaceae</taxon>
        <taxon>Fimbriimonas</taxon>
    </lineage>
</organism>
<dbReference type="InterPro" id="IPR040042">
    <property type="entry name" value="Branching_enz_MT3115-like"/>
</dbReference>
<dbReference type="InterPro" id="IPR027291">
    <property type="entry name" value="Glyco_hydro_38_N_sf"/>
</dbReference>
<dbReference type="Pfam" id="PF09210">
    <property type="entry name" value="BE_C"/>
    <property type="match status" value="1"/>
</dbReference>
<dbReference type="InterPro" id="IPR028995">
    <property type="entry name" value="Glyco_hydro_57/38_cen_sf"/>
</dbReference>
<protein>
    <submittedName>
        <fullName evidence="8">DUF1957 domain-containing protein</fullName>
    </submittedName>
</protein>
<feature type="domain" description="Glycoside hydrolase family 57 N-terminal" evidence="6">
    <location>
        <begin position="8"/>
        <end position="427"/>
    </location>
</feature>
<evidence type="ECO:0000256" key="1">
    <source>
        <dbReference type="ARBA" id="ARBA00006821"/>
    </source>
</evidence>
<dbReference type="InterPro" id="IPR037090">
    <property type="entry name" value="57_glycoside_trans_central"/>
</dbReference>
<dbReference type="SUPFAM" id="SSF88713">
    <property type="entry name" value="Glycoside hydrolase/deacetylase"/>
    <property type="match status" value="1"/>
</dbReference>
<dbReference type="SUPFAM" id="SSF88688">
    <property type="entry name" value="Families 57/38 glycoside transferase middle domain"/>
    <property type="match status" value="1"/>
</dbReference>
<reference evidence="8" key="1">
    <citation type="submission" date="2020-07" db="EMBL/GenBank/DDBJ databases">
        <title>Huge and variable diversity of episymbiotic CPR bacteria and DPANN archaea in groundwater ecosystems.</title>
        <authorList>
            <person name="He C.Y."/>
            <person name="Keren R."/>
            <person name="Whittaker M."/>
            <person name="Farag I.F."/>
            <person name="Doudna J."/>
            <person name="Cate J.H.D."/>
            <person name="Banfield J.F."/>
        </authorList>
    </citation>
    <scope>NUCLEOTIDE SEQUENCE</scope>
    <source>
        <strain evidence="8">NC_groundwater_17_Pr7_B-0.1um_64_12</strain>
    </source>
</reference>
<feature type="binding site" evidence="4">
    <location>
        <position position="302"/>
    </location>
    <ligand>
        <name>substrate</name>
    </ligand>
</feature>
<dbReference type="Gene3D" id="3.20.110.10">
    <property type="entry name" value="Glycoside hydrolase 38, N terminal domain"/>
    <property type="match status" value="1"/>
</dbReference>